<evidence type="ECO:0000256" key="1">
    <source>
        <dbReference type="SAM" id="MobiDB-lite"/>
    </source>
</evidence>
<dbReference type="AlphaFoldDB" id="A0A226DG37"/>
<evidence type="ECO:0000313" key="2">
    <source>
        <dbReference type="EMBL" id="OXA43824.1"/>
    </source>
</evidence>
<reference evidence="2 3" key="1">
    <citation type="submission" date="2015-12" db="EMBL/GenBank/DDBJ databases">
        <title>The genome of Folsomia candida.</title>
        <authorList>
            <person name="Faddeeva A."/>
            <person name="Derks M.F."/>
            <person name="Anvar Y."/>
            <person name="Smit S."/>
            <person name="Van Straalen N."/>
            <person name="Roelofs D."/>
        </authorList>
    </citation>
    <scope>NUCLEOTIDE SEQUENCE [LARGE SCALE GENOMIC DNA]</scope>
    <source>
        <strain evidence="2 3">VU population</strain>
        <tissue evidence="2">Whole body</tissue>
    </source>
</reference>
<gene>
    <name evidence="2" type="ORF">Fcan01_21636</name>
</gene>
<name>A0A226DG37_FOLCA</name>
<feature type="region of interest" description="Disordered" evidence="1">
    <location>
        <begin position="193"/>
        <end position="243"/>
    </location>
</feature>
<feature type="compositionally biased region" description="Pro residues" evidence="1">
    <location>
        <begin position="228"/>
        <end position="239"/>
    </location>
</feature>
<comment type="caution">
    <text evidence="2">The sequence shown here is derived from an EMBL/GenBank/DDBJ whole genome shotgun (WGS) entry which is preliminary data.</text>
</comment>
<proteinExistence type="predicted"/>
<dbReference type="Proteomes" id="UP000198287">
    <property type="component" value="Unassembled WGS sequence"/>
</dbReference>
<organism evidence="2 3">
    <name type="scientific">Folsomia candida</name>
    <name type="common">Springtail</name>
    <dbReference type="NCBI Taxonomy" id="158441"/>
    <lineage>
        <taxon>Eukaryota</taxon>
        <taxon>Metazoa</taxon>
        <taxon>Ecdysozoa</taxon>
        <taxon>Arthropoda</taxon>
        <taxon>Hexapoda</taxon>
        <taxon>Collembola</taxon>
        <taxon>Entomobryomorpha</taxon>
        <taxon>Isotomoidea</taxon>
        <taxon>Isotomidae</taxon>
        <taxon>Proisotominae</taxon>
        <taxon>Folsomia</taxon>
    </lineage>
</organism>
<accession>A0A226DG37</accession>
<sequence>MEDDKICSFSDFLPFSKESFLITKIIEIKSKTSRLSKPPAVFRMKDVCSTLLVTIVLISAIISFTHASESLSDYDDQDYVENNDENYNGNRGADLNYYAKFGDTLKNKSFVAFVKQVNYINRYRGHDRKIRHNLLSPTSSHNNEGENKDDQSADQNGYYYVGSNKTHNFIRDDIEEEQFEQFLQNLERDNNYTESGDRWELNGAGGESGQQLNSMNSMDDDDDEIGLRPPPPPPQPAQPRPSTTIIIEDLPSKKRPSDKKQNANSKLPGFDLFDYRKKQFGKWSYHIFFILWAVCTCTIKLSQTPGSDLAISKVEQRSSFLRLNLLV</sequence>
<keyword evidence="3" id="KW-1185">Reference proteome</keyword>
<dbReference type="OrthoDB" id="10002959at2759"/>
<protein>
    <submittedName>
        <fullName evidence="2">Uncharacterized protein</fullName>
    </submittedName>
</protein>
<feature type="region of interest" description="Disordered" evidence="1">
    <location>
        <begin position="133"/>
        <end position="159"/>
    </location>
</feature>
<evidence type="ECO:0000313" key="3">
    <source>
        <dbReference type="Proteomes" id="UP000198287"/>
    </source>
</evidence>
<dbReference type="EMBL" id="LNIX01000021">
    <property type="protein sequence ID" value="OXA43824.1"/>
    <property type="molecule type" value="Genomic_DNA"/>
</dbReference>